<evidence type="ECO:0000313" key="1">
    <source>
        <dbReference type="EMBL" id="VDM01469.1"/>
    </source>
</evidence>
<reference evidence="1 2" key="2">
    <citation type="submission" date="2018-11" db="EMBL/GenBank/DDBJ databases">
        <authorList>
            <consortium name="Pathogen Informatics"/>
        </authorList>
    </citation>
    <scope>NUCLEOTIDE SEQUENCE [LARGE SCALE GENOMIC DNA]</scope>
    <source>
        <strain evidence="1 2">NST_G2</strain>
    </source>
</reference>
<organism evidence="3">
    <name type="scientific">Schistocephalus solidus</name>
    <name type="common">Tapeworm</name>
    <dbReference type="NCBI Taxonomy" id="70667"/>
    <lineage>
        <taxon>Eukaryota</taxon>
        <taxon>Metazoa</taxon>
        <taxon>Spiralia</taxon>
        <taxon>Lophotrochozoa</taxon>
        <taxon>Platyhelminthes</taxon>
        <taxon>Cestoda</taxon>
        <taxon>Eucestoda</taxon>
        <taxon>Diphyllobothriidea</taxon>
        <taxon>Diphyllobothriidae</taxon>
        <taxon>Schistocephalus</taxon>
    </lineage>
</organism>
<dbReference type="WBParaSite" id="SSLN_0001564701-mRNA-1">
    <property type="protein sequence ID" value="SSLN_0001564701-mRNA-1"/>
    <property type="gene ID" value="SSLN_0001564701"/>
</dbReference>
<gene>
    <name evidence="1" type="ORF">SSLN_LOCUS15083</name>
</gene>
<accession>A0A183TF35</accession>
<evidence type="ECO:0000313" key="3">
    <source>
        <dbReference type="WBParaSite" id="SSLN_0001564701-mRNA-1"/>
    </source>
</evidence>
<sequence>MDDEIMTINDSDADGQAIIPSITTPSGTGKDPAVYLYFGHTVIIHPHGLVTPEKIHMCQHGDNIEDADAFQDLSVGDSSLSLHLLYPPKDP</sequence>
<dbReference type="Proteomes" id="UP000275846">
    <property type="component" value="Unassembled WGS sequence"/>
</dbReference>
<protein>
    <submittedName>
        <fullName evidence="1 3">Uncharacterized protein</fullName>
    </submittedName>
</protein>
<dbReference type="AlphaFoldDB" id="A0A183TF35"/>
<proteinExistence type="predicted"/>
<reference evidence="3" key="1">
    <citation type="submission" date="2016-06" db="UniProtKB">
        <authorList>
            <consortium name="WormBaseParasite"/>
        </authorList>
    </citation>
    <scope>IDENTIFICATION</scope>
</reference>
<dbReference type="EMBL" id="UYSU01039577">
    <property type="protein sequence ID" value="VDM01469.1"/>
    <property type="molecule type" value="Genomic_DNA"/>
</dbReference>
<keyword evidence="2" id="KW-1185">Reference proteome</keyword>
<name>A0A183TF35_SCHSO</name>
<evidence type="ECO:0000313" key="2">
    <source>
        <dbReference type="Proteomes" id="UP000275846"/>
    </source>
</evidence>